<protein>
    <submittedName>
        <fullName evidence="2">Uncharacterized protein</fullName>
    </submittedName>
</protein>
<evidence type="ECO:0000313" key="3">
    <source>
        <dbReference type="Proteomes" id="UP001165341"/>
    </source>
</evidence>
<dbReference type="Proteomes" id="UP001165341">
    <property type="component" value="Unassembled WGS sequence"/>
</dbReference>
<evidence type="ECO:0000313" key="2">
    <source>
        <dbReference type="EMBL" id="MCI4657555.1"/>
    </source>
</evidence>
<dbReference type="AlphaFoldDB" id="A0AA41QUI4"/>
<evidence type="ECO:0000256" key="1">
    <source>
        <dbReference type="SAM" id="Phobius"/>
    </source>
</evidence>
<sequence length="165" mass="17774">MNIVNGWATIPLAIVGFLIALQQISKTRDAAEAAKDAAEAATKHIGSNLLLVVLPQLVQIETNLEWAVGRGDRNAAIHYLGAWRWQAGQVRGHLMTKKSPHAEFLAQLQTSIAIAADTKLALQDPAADIPRRTKSVQKMIALVTGMVGELTARNSLEGTLLDAHI</sequence>
<name>A0AA41QUI4_9MICO</name>
<dbReference type="EMBL" id="JALGAR010000001">
    <property type="protein sequence ID" value="MCI4657555.1"/>
    <property type="molecule type" value="Genomic_DNA"/>
</dbReference>
<accession>A0AA41QUI4</accession>
<gene>
    <name evidence="2" type="ORF">MQH31_07000</name>
</gene>
<feature type="transmembrane region" description="Helical" evidence="1">
    <location>
        <begin position="6"/>
        <end position="25"/>
    </location>
</feature>
<keyword evidence="1" id="KW-0812">Transmembrane</keyword>
<comment type="caution">
    <text evidence="2">The sequence shown here is derived from an EMBL/GenBank/DDBJ whole genome shotgun (WGS) entry which is preliminary data.</text>
</comment>
<dbReference type="RefSeq" id="WP_243011425.1">
    <property type="nucleotide sequence ID" value="NZ_JALGAR010000001.1"/>
</dbReference>
<proteinExistence type="predicted"/>
<reference evidence="2" key="1">
    <citation type="submission" date="2022-03" db="EMBL/GenBank/DDBJ databases">
        <title>Cryobacterium sp. nov. strain ZS14-85, isolated from Antarctic soil.</title>
        <authorList>
            <person name="Li J."/>
            <person name="Niu G."/>
        </authorList>
    </citation>
    <scope>NUCLEOTIDE SEQUENCE</scope>
    <source>
        <strain evidence="2">ZS14-85</strain>
    </source>
</reference>
<keyword evidence="1" id="KW-0472">Membrane</keyword>
<keyword evidence="3" id="KW-1185">Reference proteome</keyword>
<organism evidence="2 3">
    <name type="scientific">Cryobacterium zhongshanensis</name>
    <dbReference type="NCBI Taxonomy" id="2928153"/>
    <lineage>
        <taxon>Bacteria</taxon>
        <taxon>Bacillati</taxon>
        <taxon>Actinomycetota</taxon>
        <taxon>Actinomycetes</taxon>
        <taxon>Micrococcales</taxon>
        <taxon>Microbacteriaceae</taxon>
        <taxon>Cryobacterium</taxon>
    </lineage>
</organism>
<keyword evidence="1" id="KW-1133">Transmembrane helix</keyword>